<dbReference type="InterPro" id="IPR031316">
    <property type="entry name" value="FlgM_C"/>
</dbReference>
<organism evidence="10 12">
    <name type="scientific">Anoxybacteroides rupiense</name>
    <dbReference type="NCBI Taxonomy" id="311460"/>
    <lineage>
        <taxon>Bacteria</taxon>
        <taxon>Bacillati</taxon>
        <taxon>Bacillota</taxon>
        <taxon>Bacilli</taxon>
        <taxon>Bacillales</taxon>
        <taxon>Anoxybacillaceae</taxon>
        <taxon>Anoxybacteroides</taxon>
    </lineage>
</organism>
<dbReference type="AlphaFoldDB" id="A0ABD5IU44"/>
<evidence type="ECO:0000256" key="3">
    <source>
        <dbReference type="ARBA" id="ARBA00022491"/>
    </source>
</evidence>
<evidence type="ECO:0000313" key="10">
    <source>
        <dbReference type="EMBL" id="MED5051728.1"/>
    </source>
</evidence>
<dbReference type="InterPro" id="IPR007412">
    <property type="entry name" value="FlgM"/>
</dbReference>
<protein>
    <recommendedName>
        <fullName evidence="2">Negative regulator of flagellin synthesis</fullName>
    </recommendedName>
</protein>
<name>A0ABD5IU44_9BACL</name>
<dbReference type="EMBL" id="JAQOTG010000010">
    <property type="protein sequence ID" value="MDE8564487.1"/>
    <property type="molecule type" value="Genomic_DNA"/>
</dbReference>
<accession>A0ABD5IU44</accession>
<keyword evidence="11" id="KW-1185">Reference proteome</keyword>
<proteinExistence type="inferred from homology"/>
<gene>
    <name evidence="10" type="primary">flgM</name>
    <name evidence="10" type="ORF">P9850_07650</name>
    <name evidence="9" type="ORF">PNH38_11435</name>
</gene>
<evidence type="ECO:0000313" key="12">
    <source>
        <dbReference type="Proteomes" id="UP001339962"/>
    </source>
</evidence>
<evidence type="ECO:0000256" key="4">
    <source>
        <dbReference type="ARBA" id="ARBA00022795"/>
    </source>
</evidence>
<dbReference type="SUPFAM" id="SSF101498">
    <property type="entry name" value="Anti-sigma factor FlgM"/>
    <property type="match status" value="1"/>
</dbReference>
<keyword evidence="10" id="KW-0969">Cilium</keyword>
<keyword evidence="4" id="KW-1005">Bacterial flagellum biogenesis</keyword>
<keyword evidence="10" id="KW-0282">Flagellum</keyword>
<dbReference type="InterPro" id="IPR035890">
    <property type="entry name" value="Anti-sigma-28_factor_FlgM_sf"/>
</dbReference>
<evidence type="ECO:0000256" key="5">
    <source>
        <dbReference type="ARBA" id="ARBA00023015"/>
    </source>
</evidence>
<sequence>MRINQNNISSPGVHSYRHYANQEIQNGKTGKKRDQVEISAEAKELQQHPQWQIERENKVRQLKEQVQSGTYKIDAHAVAKSIYDYYARS</sequence>
<dbReference type="Proteomes" id="UP001339962">
    <property type="component" value="Unassembled WGS sequence"/>
</dbReference>
<dbReference type="GO" id="GO:0044781">
    <property type="term" value="P:bacterial-type flagellum organization"/>
    <property type="evidence" value="ECO:0007669"/>
    <property type="project" value="UniProtKB-KW"/>
</dbReference>
<comment type="similarity">
    <text evidence="1">Belongs to the FlgM family.</text>
</comment>
<dbReference type="EMBL" id="JARTLI010000011">
    <property type="protein sequence ID" value="MED5051728.1"/>
    <property type="molecule type" value="Genomic_DNA"/>
</dbReference>
<evidence type="ECO:0000313" key="11">
    <source>
        <dbReference type="Proteomes" id="UP001213979"/>
    </source>
</evidence>
<comment type="caution">
    <text evidence="10">The sequence shown here is derived from an EMBL/GenBank/DDBJ whole genome shotgun (WGS) entry which is preliminary data.</text>
</comment>
<evidence type="ECO:0000259" key="8">
    <source>
        <dbReference type="Pfam" id="PF04316"/>
    </source>
</evidence>
<dbReference type="Proteomes" id="UP001213979">
    <property type="component" value="Unassembled WGS sequence"/>
</dbReference>
<keyword evidence="10" id="KW-0966">Cell projection</keyword>
<keyword evidence="6" id="KW-0804">Transcription</keyword>
<reference evidence="10 12" key="2">
    <citation type="submission" date="2023-03" db="EMBL/GenBank/DDBJ databases">
        <title>Bacillus Genome Sequencing.</title>
        <authorList>
            <person name="Dunlap C."/>
        </authorList>
    </citation>
    <scope>NUCLEOTIDE SEQUENCE [LARGE SCALE GENOMIC DNA]</scope>
    <source>
        <strain evidence="10 12">NRS-38</strain>
    </source>
</reference>
<keyword evidence="5" id="KW-0805">Transcription regulation</keyword>
<dbReference type="RefSeq" id="WP_044746292.1">
    <property type="nucleotide sequence ID" value="NZ_JACIDF010000009.1"/>
</dbReference>
<feature type="domain" description="Anti-sigma-28 factor FlgM C-terminal" evidence="8">
    <location>
        <begin position="34"/>
        <end position="83"/>
    </location>
</feature>
<evidence type="ECO:0000256" key="7">
    <source>
        <dbReference type="SAM" id="MobiDB-lite"/>
    </source>
</evidence>
<dbReference type="Pfam" id="PF04316">
    <property type="entry name" value="FlgM"/>
    <property type="match status" value="1"/>
</dbReference>
<evidence type="ECO:0000256" key="2">
    <source>
        <dbReference type="ARBA" id="ARBA00017823"/>
    </source>
</evidence>
<keyword evidence="3" id="KW-0678">Repressor</keyword>
<evidence type="ECO:0000256" key="1">
    <source>
        <dbReference type="ARBA" id="ARBA00005322"/>
    </source>
</evidence>
<feature type="region of interest" description="Disordered" evidence="7">
    <location>
        <begin position="1"/>
        <end position="35"/>
    </location>
</feature>
<feature type="compositionally biased region" description="Polar residues" evidence="7">
    <location>
        <begin position="1"/>
        <end position="12"/>
    </location>
</feature>
<reference evidence="9 11" key="1">
    <citation type="submission" date="2023-01" db="EMBL/GenBank/DDBJ databases">
        <title>Genome-based reclassification of Anoxybacillus geothermalis as a later heterotypic synonym of Anoxybacillus rupiensis.</title>
        <authorList>
            <person name="Inan Bektas K."/>
            <person name="Canakci S."/>
            <person name="Belduz A.A."/>
            <person name="Guler H.H."/>
        </authorList>
    </citation>
    <scope>NUCLEOTIDE SEQUENCE [LARGE SCALE GENOMIC DNA]</scope>
    <source>
        <strain evidence="9 11">DSM 17127</strain>
    </source>
</reference>
<dbReference type="NCBIfam" id="TIGR03824">
    <property type="entry name" value="FlgM_jcvi"/>
    <property type="match status" value="1"/>
</dbReference>
<evidence type="ECO:0000313" key="9">
    <source>
        <dbReference type="EMBL" id="MDE8564487.1"/>
    </source>
</evidence>
<evidence type="ECO:0000256" key="6">
    <source>
        <dbReference type="ARBA" id="ARBA00023163"/>
    </source>
</evidence>